<dbReference type="KEGG" id="shg:Sph21_4739"/>
<gene>
    <name evidence="1" type="ordered locus">Sph21_4739</name>
</gene>
<dbReference type="PATRIC" id="fig|743722.3.peg.5036"/>
<organism evidence="1">
    <name type="scientific">Sphingobacterium sp. (strain 21)</name>
    <dbReference type="NCBI Taxonomy" id="743722"/>
    <lineage>
        <taxon>Bacteria</taxon>
        <taxon>Pseudomonadati</taxon>
        <taxon>Bacteroidota</taxon>
        <taxon>Sphingobacteriia</taxon>
        <taxon>Sphingobacteriales</taxon>
        <taxon>Sphingobacteriaceae</taxon>
        <taxon>Sphingobacterium</taxon>
    </lineage>
</organism>
<dbReference type="EMBL" id="CP002584">
    <property type="protein sequence ID" value="ADZ81247.1"/>
    <property type="molecule type" value="Genomic_DNA"/>
</dbReference>
<dbReference type="HOGENOM" id="CLU_1569712_0_0_10"/>
<name>F4CBX0_SPHS2</name>
<evidence type="ECO:0000313" key="1">
    <source>
        <dbReference type="EMBL" id="ADZ81247.1"/>
    </source>
</evidence>
<reference evidence="1" key="1">
    <citation type="submission" date="2011-03" db="EMBL/GenBank/DDBJ databases">
        <title>Complete sequence of Sphingobacterium sp. 21.</title>
        <authorList>
            <consortium name="US DOE Joint Genome Institute"/>
            <person name="Lucas S."/>
            <person name="Copeland A."/>
            <person name="Lapidus A."/>
            <person name="Cheng J.-F."/>
            <person name="Goodwin L."/>
            <person name="Pitluck S."/>
            <person name="Davenport K."/>
            <person name="Detter J.C."/>
            <person name="Han C."/>
            <person name="Tapia R."/>
            <person name="Land M."/>
            <person name="Hauser L."/>
            <person name="Kyrpides N."/>
            <person name="Ivanova N."/>
            <person name="Ovchinnikova G."/>
            <person name="Pagani I."/>
            <person name="Siebers A.K."/>
            <person name="Allgaier M."/>
            <person name="Thelen M.P."/>
            <person name="Hugenholtz P."/>
            <person name="Woyke T."/>
        </authorList>
    </citation>
    <scope>NUCLEOTIDE SEQUENCE</scope>
    <source>
        <strain evidence="1">21</strain>
    </source>
</reference>
<accession>F4CBX0</accession>
<sequence length="170" mass="20181">MLGNLVYCRHLDIMGKKSIKLSDRTTYLELLEHVHLDGKVNVLVRIRRRSDDSITSLDFEVPFQEVHLLHRYFDDFMRDHKQLIDDYTKKQANKIRKLKDLYHDCEAIGSFSIEEVTELQKLDIPFLSLLALELKMPVDELNTFLRSHRLPFLLLKRILERNYLNDSSLP</sequence>
<dbReference type="AlphaFoldDB" id="F4CBX0"/>
<proteinExistence type="predicted"/>
<protein>
    <submittedName>
        <fullName evidence="1">Uncharacterized protein</fullName>
    </submittedName>
</protein>